<dbReference type="PANTHER" id="PTHR31851">
    <property type="entry name" value="FE(2+)/MN(2+) TRANSPORTER PCL1"/>
    <property type="match status" value="1"/>
</dbReference>
<dbReference type="GO" id="GO:0012505">
    <property type="term" value="C:endomembrane system"/>
    <property type="evidence" value="ECO:0007669"/>
    <property type="project" value="UniProtKB-SubCell"/>
</dbReference>
<dbReference type="CDD" id="cd02435">
    <property type="entry name" value="CCC1"/>
    <property type="match status" value="1"/>
</dbReference>
<evidence type="ECO:0000256" key="6">
    <source>
        <dbReference type="SAM" id="Phobius"/>
    </source>
</evidence>
<dbReference type="EMBL" id="BLAL01000065">
    <property type="protein sequence ID" value="GES82943.1"/>
    <property type="molecule type" value="Genomic_DNA"/>
</dbReference>
<keyword evidence="3 6" id="KW-0812">Transmembrane</keyword>
<sequence>MMALRQIFQRRPPHHTPHHYDTIPDGPRDEYYHAEDHFESPELIRDMILGISDGLTVPFALSAGLSSMGSNRLVITGGLAELISGAISMGLGGYLSAKSEADHYHAERRREEWEVNNCLEAEIQEIYDIMAPYGLDQDALAPVIEKFKSDPQKFVDFMMKFELNLEKPNPSRSWQSAVTIGFSYFVAGLIPLIPYLFVDNVVIGLYASSIVTLVCLLVFGYIKALFTSPEKALLGAIQTAFVGGIAAAAAYGGVWLIGNEN</sequence>
<dbReference type="Pfam" id="PF01988">
    <property type="entry name" value="VIT1"/>
    <property type="match status" value="1"/>
</dbReference>
<reference evidence="8" key="2">
    <citation type="submission" date="2019-10" db="EMBL/GenBank/DDBJ databases">
        <title>Conservation and host-specific expression of non-tandemly repeated heterogenous ribosome RNA gene in arbuscular mycorrhizal fungi.</title>
        <authorList>
            <person name="Maeda T."/>
            <person name="Kobayashi Y."/>
            <person name="Nakagawa T."/>
            <person name="Ezawa T."/>
            <person name="Yamaguchi K."/>
            <person name="Bino T."/>
            <person name="Nishimoto Y."/>
            <person name="Shigenobu S."/>
            <person name="Kawaguchi M."/>
        </authorList>
    </citation>
    <scope>NUCLEOTIDE SEQUENCE</scope>
    <source>
        <strain evidence="8">HR1</strain>
    </source>
</reference>
<protein>
    <submittedName>
        <fullName evidence="8">Vacuolar iron transporter 1-like</fullName>
    </submittedName>
</protein>
<dbReference type="InterPro" id="IPR008217">
    <property type="entry name" value="Ccc1_fam"/>
</dbReference>
<dbReference type="EMBL" id="BEXD01000014">
    <property type="protein sequence ID" value="GBB83380.1"/>
    <property type="molecule type" value="Genomic_DNA"/>
</dbReference>
<evidence type="ECO:0000256" key="1">
    <source>
        <dbReference type="ARBA" id="ARBA00004127"/>
    </source>
</evidence>
<evidence type="ECO:0000256" key="2">
    <source>
        <dbReference type="ARBA" id="ARBA00007049"/>
    </source>
</evidence>
<reference evidence="7 9" key="1">
    <citation type="submission" date="2017-11" db="EMBL/GenBank/DDBJ databases">
        <title>The genome of Rhizophagus clarus HR1 reveals common genetic basis of auxotrophy among arbuscular mycorrhizal fungi.</title>
        <authorList>
            <person name="Kobayashi Y."/>
        </authorList>
    </citation>
    <scope>NUCLEOTIDE SEQUENCE [LARGE SCALE GENOMIC DNA]</scope>
    <source>
        <strain evidence="7 9">HR1</strain>
    </source>
</reference>
<evidence type="ECO:0000313" key="9">
    <source>
        <dbReference type="Proteomes" id="UP000247702"/>
    </source>
</evidence>
<evidence type="ECO:0000256" key="4">
    <source>
        <dbReference type="ARBA" id="ARBA00022989"/>
    </source>
</evidence>
<name>A0A2Z6Q0R2_9GLOM</name>
<gene>
    <name evidence="8" type="ORF">RCL2_001012100</name>
    <name evidence="7" type="ORF">RclHR1_01010021</name>
</gene>
<dbReference type="OrthoDB" id="73465at2759"/>
<dbReference type="Proteomes" id="UP000615446">
    <property type="component" value="Unassembled WGS sequence"/>
</dbReference>
<accession>A0A2Z6Q0R2</accession>
<dbReference type="GO" id="GO:0005384">
    <property type="term" value="F:manganese ion transmembrane transporter activity"/>
    <property type="evidence" value="ECO:0007669"/>
    <property type="project" value="InterPro"/>
</dbReference>
<feature type="transmembrane region" description="Helical" evidence="6">
    <location>
        <begin position="177"/>
        <end position="197"/>
    </location>
</feature>
<organism evidence="7 9">
    <name type="scientific">Rhizophagus clarus</name>
    <dbReference type="NCBI Taxonomy" id="94130"/>
    <lineage>
        <taxon>Eukaryota</taxon>
        <taxon>Fungi</taxon>
        <taxon>Fungi incertae sedis</taxon>
        <taxon>Mucoromycota</taxon>
        <taxon>Glomeromycotina</taxon>
        <taxon>Glomeromycetes</taxon>
        <taxon>Glomerales</taxon>
        <taxon>Glomeraceae</taxon>
        <taxon>Rhizophagus</taxon>
    </lineage>
</organism>
<keyword evidence="5 6" id="KW-0472">Membrane</keyword>
<keyword evidence="9" id="KW-1185">Reference proteome</keyword>
<evidence type="ECO:0000256" key="3">
    <source>
        <dbReference type="ARBA" id="ARBA00022692"/>
    </source>
</evidence>
<feature type="transmembrane region" description="Helical" evidence="6">
    <location>
        <begin position="234"/>
        <end position="258"/>
    </location>
</feature>
<comment type="subcellular location">
    <subcellularLocation>
        <location evidence="1">Endomembrane system</location>
        <topology evidence="1">Multi-pass membrane protein</topology>
    </subcellularLocation>
</comment>
<feature type="transmembrane region" description="Helical" evidence="6">
    <location>
        <begin position="203"/>
        <end position="222"/>
    </location>
</feature>
<dbReference type="GO" id="GO:0030026">
    <property type="term" value="P:intracellular manganese ion homeostasis"/>
    <property type="evidence" value="ECO:0007669"/>
    <property type="project" value="InterPro"/>
</dbReference>
<proteinExistence type="inferred from homology"/>
<dbReference type="AlphaFoldDB" id="A0A2Z6Q0R2"/>
<comment type="caution">
    <text evidence="7">The sequence shown here is derived from an EMBL/GenBank/DDBJ whole genome shotgun (WGS) entry which is preliminary data.</text>
</comment>
<evidence type="ECO:0000313" key="8">
    <source>
        <dbReference type="EMBL" id="GES82943.1"/>
    </source>
</evidence>
<evidence type="ECO:0000313" key="7">
    <source>
        <dbReference type="EMBL" id="GBB83380.1"/>
    </source>
</evidence>
<dbReference type="Proteomes" id="UP000247702">
    <property type="component" value="Unassembled WGS sequence"/>
</dbReference>
<evidence type="ECO:0000256" key="5">
    <source>
        <dbReference type="ARBA" id="ARBA00023136"/>
    </source>
</evidence>
<keyword evidence="4 6" id="KW-1133">Transmembrane helix</keyword>
<comment type="similarity">
    <text evidence="2">Belongs to the CCC1 family.</text>
</comment>
<dbReference type="STRING" id="94130.A0A2Z6Q0R2"/>